<reference evidence="1 2" key="1">
    <citation type="submission" date="2019-01" db="EMBL/GenBank/DDBJ databases">
        <title>Complete sequence and annotation of the Mycoplasma phocirhinis strain 852T genome.</title>
        <authorList>
            <person name="Frasca S.Jr."/>
            <person name="Kutish G.F."/>
            <person name="Castellanos Gell J."/>
            <person name="Michaels D.L."/>
            <person name="Brown D.R."/>
        </authorList>
    </citation>
    <scope>NUCLEOTIDE SEQUENCE [LARGE SCALE GENOMIC DNA]</scope>
    <source>
        <strain evidence="1 2">852</strain>
    </source>
</reference>
<name>A0A4P6MPC0_9BACT</name>
<organism evidence="1 2">
    <name type="scientific">Mycoplasmopsis phocirhinis</name>
    <dbReference type="NCBI Taxonomy" id="142650"/>
    <lineage>
        <taxon>Bacteria</taxon>
        <taxon>Bacillati</taxon>
        <taxon>Mycoplasmatota</taxon>
        <taxon>Mycoplasmoidales</taxon>
        <taxon>Metamycoplasmataceae</taxon>
        <taxon>Mycoplasmopsis</taxon>
    </lineage>
</organism>
<protein>
    <submittedName>
        <fullName evidence="1">DUF2188 domain-containing protein</fullName>
    </submittedName>
</protein>
<gene>
    <name evidence="1" type="ORF">EG856_02315</name>
</gene>
<evidence type="ECO:0000313" key="2">
    <source>
        <dbReference type="Proteomes" id="UP000289326"/>
    </source>
</evidence>
<proteinExistence type="predicted"/>
<dbReference type="InterPro" id="IPR018691">
    <property type="entry name" value="DUF2188"/>
</dbReference>
<dbReference type="OrthoDB" id="8858565at2"/>
<dbReference type="RefSeq" id="WP_130429517.1">
    <property type="nucleotide sequence ID" value="NZ_CP034841.1"/>
</dbReference>
<sequence>MAEETKKDKLATVYHVTPYNGKWQVKGVGNTRPTKLFDTQKEAIAYSNELTKKRNGSVIIHRKTGQVRDSISNKKKK</sequence>
<accession>A0A4P6MPC0</accession>
<dbReference type="Proteomes" id="UP000289326">
    <property type="component" value="Chromosome"/>
</dbReference>
<dbReference type="AlphaFoldDB" id="A0A4P6MPC0"/>
<dbReference type="KEGG" id="mphi:EG856_02315"/>
<evidence type="ECO:0000313" key="1">
    <source>
        <dbReference type="EMBL" id="QBF34740.1"/>
    </source>
</evidence>
<keyword evidence="2" id="KW-1185">Reference proteome</keyword>
<dbReference type="EMBL" id="CP034841">
    <property type="protein sequence ID" value="QBF34740.1"/>
    <property type="molecule type" value="Genomic_DNA"/>
</dbReference>
<dbReference type="Pfam" id="PF09954">
    <property type="entry name" value="DUF2188"/>
    <property type="match status" value="1"/>
</dbReference>